<dbReference type="HOGENOM" id="CLU_1542982_0_0_1"/>
<evidence type="ECO:0000313" key="1">
    <source>
        <dbReference type="EnsemblProtists" id="HpaP802852"/>
    </source>
</evidence>
<reference evidence="1" key="2">
    <citation type="submission" date="2015-06" db="UniProtKB">
        <authorList>
            <consortium name="EnsemblProtists"/>
        </authorList>
    </citation>
    <scope>IDENTIFICATION</scope>
    <source>
        <strain evidence="1">Emoy2</strain>
    </source>
</reference>
<dbReference type="EnsemblProtists" id="HpaT802852">
    <property type="protein sequence ID" value="HpaP802852"/>
    <property type="gene ID" value="HpaG802852"/>
</dbReference>
<protein>
    <submittedName>
        <fullName evidence="1">Uncharacterized protein</fullName>
    </submittedName>
</protein>
<dbReference type="InParanoid" id="M4B993"/>
<reference evidence="2" key="1">
    <citation type="journal article" date="2010" name="Science">
        <title>Signatures of adaptation to obligate biotrophy in the Hyaloperonospora arabidopsidis genome.</title>
        <authorList>
            <person name="Baxter L."/>
            <person name="Tripathy S."/>
            <person name="Ishaque N."/>
            <person name="Boot N."/>
            <person name="Cabral A."/>
            <person name="Kemen E."/>
            <person name="Thines M."/>
            <person name="Ah-Fong A."/>
            <person name="Anderson R."/>
            <person name="Badejoko W."/>
            <person name="Bittner-Eddy P."/>
            <person name="Boore J.L."/>
            <person name="Chibucos M.C."/>
            <person name="Coates M."/>
            <person name="Dehal P."/>
            <person name="Delehaunty K."/>
            <person name="Dong S."/>
            <person name="Downton P."/>
            <person name="Dumas B."/>
            <person name="Fabro G."/>
            <person name="Fronick C."/>
            <person name="Fuerstenberg S.I."/>
            <person name="Fulton L."/>
            <person name="Gaulin E."/>
            <person name="Govers F."/>
            <person name="Hughes L."/>
            <person name="Humphray S."/>
            <person name="Jiang R.H."/>
            <person name="Judelson H."/>
            <person name="Kamoun S."/>
            <person name="Kyung K."/>
            <person name="Meijer H."/>
            <person name="Minx P."/>
            <person name="Morris P."/>
            <person name="Nelson J."/>
            <person name="Phuntumart V."/>
            <person name="Qutob D."/>
            <person name="Rehmany A."/>
            <person name="Rougon-Cardoso A."/>
            <person name="Ryden P."/>
            <person name="Torto-Alalibo T."/>
            <person name="Studholme D."/>
            <person name="Wang Y."/>
            <person name="Win J."/>
            <person name="Wood J."/>
            <person name="Clifton S.W."/>
            <person name="Rogers J."/>
            <person name="Van den Ackerveken G."/>
            <person name="Jones J.D."/>
            <person name="McDowell J.M."/>
            <person name="Beynon J."/>
            <person name="Tyler B.M."/>
        </authorList>
    </citation>
    <scope>NUCLEOTIDE SEQUENCE [LARGE SCALE GENOMIC DNA]</scope>
    <source>
        <strain evidence="2">Emoy2</strain>
    </source>
</reference>
<keyword evidence="2" id="KW-1185">Reference proteome</keyword>
<organism evidence="1 2">
    <name type="scientific">Hyaloperonospora arabidopsidis (strain Emoy2)</name>
    <name type="common">Downy mildew agent</name>
    <name type="synonym">Peronospora arabidopsidis</name>
    <dbReference type="NCBI Taxonomy" id="559515"/>
    <lineage>
        <taxon>Eukaryota</taxon>
        <taxon>Sar</taxon>
        <taxon>Stramenopiles</taxon>
        <taxon>Oomycota</taxon>
        <taxon>Peronosporomycetes</taxon>
        <taxon>Peronosporales</taxon>
        <taxon>Peronosporaceae</taxon>
        <taxon>Hyaloperonospora</taxon>
    </lineage>
</organism>
<name>M4B993_HYAAE</name>
<dbReference type="VEuPathDB" id="FungiDB:HpaG802852"/>
<dbReference type="EMBL" id="JH598009">
    <property type="status" value="NOT_ANNOTATED_CDS"/>
    <property type="molecule type" value="Genomic_DNA"/>
</dbReference>
<accession>M4B993</accession>
<dbReference type="AlphaFoldDB" id="M4B993"/>
<dbReference type="Proteomes" id="UP000011713">
    <property type="component" value="Unassembled WGS sequence"/>
</dbReference>
<evidence type="ECO:0000313" key="2">
    <source>
        <dbReference type="Proteomes" id="UP000011713"/>
    </source>
</evidence>
<proteinExistence type="predicted"/>
<sequence>MVVRHEGPDDVRFIGNAYEHACTLPVVKTPVFARLYDNLVARIGPYAALCQIVKRPGGPWQVTAIHNEMLEQVQFASWFKAAKDPKFLEKTAPIGKVKLAHDPIKPVEVAKFYDDFINGVLKLSSSYSGEVGSRTNSIFAEFRAGEHQIACRSIRTSRSKSERLSSLTTVPPLR</sequence>